<accession>A0AA38M4V7</accession>
<keyword evidence="10" id="KW-1185">Reference proteome</keyword>
<evidence type="ECO:0000259" key="8">
    <source>
        <dbReference type="Pfam" id="PF02434"/>
    </source>
</evidence>
<dbReference type="EMBL" id="JALNTZ010000008">
    <property type="protein sequence ID" value="KAJ3643433.1"/>
    <property type="molecule type" value="Genomic_DNA"/>
</dbReference>
<comment type="caution">
    <text evidence="9">The sequence shown here is derived from an EMBL/GenBank/DDBJ whole genome shotgun (WGS) entry which is preliminary data.</text>
</comment>
<keyword evidence="4" id="KW-0812">Transmembrane</keyword>
<evidence type="ECO:0000256" key="5">
    <source>
        <dbReference type="ARBA" id="ARBA00022968"/>
    </source>
</evidence>
<keyword evidence="5" id="KW-0735">Signal-anchor</keyword>
<organism evidence="9 10">
    <name type="scientific">Zophobas morio</name>
    <dbReference type="NCBI Taxonomy" id="2755281"/>
    <lineage>
        <taxon>Eukaryota</taxon>
        <taxon>Metazoa</taxon>
        <taxon>Ecdysozoa</taxon>
        <taxon>Arthropoda</taxon>
        <taxon>Hexapoda</taxon>
        <taxon>Insecta</taxon>
        <taxon>Pterygota</taxon>
        <taxon>Neoptera</taxon>
        <taxon>Endopterygota</taxon>
        <taxon>Coleoptera</taxon>
        <taxon>Polyphaga</taxon>
        <taxon>Cucujiformia</taxon>
        <taxon>Tenebrionidae</taxon>
        <taxon>Zophobas</taxon>
    </lineage>
</organism>
<evidence type="ECO:0000256" key="7">
    <source>
        <dbReference type="ARBA" id="ARBA00023136"/>
    </source>
</evidence>
<proteinExistence type="predicted"/>
<keyword evidence="3" id="KW-0808">Transferase</keyword>
<feature type="domain" description="Fringe-like glycosyltransferase" evidence="8">
    <location>
        <begin position="37"/>
        <end position="118"/>
    </location>
</feature>
<evidence type="ECO:0000313" key="10">
    <source>
        <dbReference type="Proteomes" id="UP001168821"/>
    </source>
</evidence>
<evidence type="ECO:0000313" key="9">
    <source>
        <dbReference type="EMBL" id="KAJ3643433.1"/>
    </source>
</evidence>
<comment type="subcellular location">
    <subcellularLocation>
        <location evidence="1">Membrane</location>
        <topology evidence="1">Single-pass type II membrane protein</topology>
    </subcellularLocation>
</comment>
<gene>
    <name evidence="9" type="ORF">Zmor_026144</name>
</gene>
<evidence type="ECO:0000256" key="6">
    <source>
        <dbReference type="ARBA" id="ARBA00022989"/>
    </source>
</evidence>
<name>A0AA38M4V7_9CUCU</name>
<sequence>MGFNVLIALRPRNSRQRWSPPPLLAAAPGITELVVFGGKFISTGEKIRLPDDVTMGYIIEHLLKKPLTVVDQFHSHLEPMKFIRREILEDQISFSYARNKDEWNVVKIEGFDTKYDTNRFLSLHCFLFPHFNFCPR</sequence>
<dbReference type="AlphaFoldDB" id="A0AA38M4V7"/>
<evidence type="ECO:0000256" key="4">
    <source>
        <dbReference type="ARBA" id="ARBA00022692"/>
    </source>
</evidence>
<reference evidence="9" key="1">
    <citation type="journal article" date="2023" name="G3 (Bethesda)">
        <title>Whole genome assemblies of Zophobas morio and Tenebrio molitor.</title>
        <authorList>
            <person name="Kaur S."/>
            <person name="Stinson S.A."/>
            <person name="diCenzo G.C."/>
        </authorList>
    </citation>
    <scope>NUCLEOTIDE SEQUENCE</scope>
    <source>
        <strain evidence="9">QUZm001</strain>
    </source>
</reference>
<evidence type="ECO:0000256" key="3">
    <source>
        <dbReference type="ARBA" id="ARBA00022679"/>
    </source>
</evidence>
<dbReference type="Proteomes" id="UP001168821">
    <property type="component" value="Unassembled WGS sequence"/>
</dbReference>
<evidence type="ECO:0000256" key="2">
    <source>
        <dbReference type="ARBA" id="ARBA00022676"/>
    </source>
</evidence>
<evidence type="ECO:0000256" key="1">
    <source>
        <dbReference type="ARBA" id="ARBA00004606"/>
    </source>
</evidence>
<keyword evidence="7" id="KW-0472">Membrane</keyword>
<protein>
    <recommendedName>
        <fullName evidence="8">Fringe-like glycosyltransferase domain-containing protein</fullName>
    </recommendedName>
</protein>
<dbReference type="GO" id="GO:0016020">
    <property type="term" value="C:membrane"/>
    <property type="evidence" value="ECO:0007669"/>
    <property type="project" value="UniProtKB-SubCell"/>
</dbReference>
<dbReference type="InterPro" id="IPR003378">
    <property type="entry name" value="Fringe-like_glycosylTrfase"/>
</dbReference>
<keyword evidence="2" id="KW-0328">Glycosyltransferase</keyword>
<dbReference type="GO" id="GO:0016757">
    <property type="term" value="F:glycosyltransferase activity"/>
    <property type="evidence" value="ECO:0007669"/>
    <property type="project" value="UniProtKB-KW"/>
</dbReference>
<keyword evidence="6" id="KW-1133">Transmembrane helix</keyword>
<dbReference type="Pfam" id="PF02434">
    <property type="entry name" value="Fringe"/>
    <property type="match status" value="1"/>
</dbReference>
<dbReference type="Gene3D" id="3.90.550.50">
    <property type="match status" value="1"/>
</dbReference>